<dbReference type="GO" id="GO:0071555">
    <property type="term" value="P:cell wall organization"/>
    <property type="evidence" value="ECO:0007669"/>
    <property type="project" value="TreeGrafter"/>
</dbReference>
<dbReference type="STRING" id="1285242.A6A04_05775"/>
<evidence type="ECO:0000259" key="6">
    <source>
        <dbReference type="Pfam" id="PF03717"/>
    </source>
</evidence>
<keyword evidence="8" id="KW-1185">Reference proteome</keyword>
<keyword evidence="3 4" id="KW-0472">Membrane</keyword>
<dbReference type="Pfam" id="PF00905">
    <property type="entry name" value="Transpeptidase"/>
    <property type="match status" value="1"/>
</dbReference>
<reference evidence="7 8" key="1">
    <citation type="submission" date="2016-04" db="EMBL/GenBank/DDBJ databases">
        <title>Draft genome sequence of freshwater magnetotactic bacteria Magnetospirillum marisnigri SP-1 and Magnetospirillum moscoviense BB-1.</title>
        <authorList>
            <person name="Koziaeva V."/>
            <person name="Dziuba M.V."/>
            <person name="Ivanov T.M."/>
            <person name="Kuznetsov B."/>
            <person name="Grouzdev D.S."/>
        </authorList>
    </citation>
    <scope>NUCLEOTIDE SEQUENCE [LARGE SCALE GENOMIC DNA]</scope>
    <source>
        <strain evidence="7 8">SP-1</strain>
    </source>
</reference>
<dbReference type="PANTHER" id="PTHR30627:SF1">
    <property type="entry name" value="PEPTIDOGLYCAN D,D-TRANSPEPTIDASE FTSI"/>
    <property type="match status" value="1"/>
</dbReference>
<dbReference type="RefSeq" id="WP_068494775.1">
    <property type="nucleotide sequence ID" value="NZ_LWQT01000088.1"/>
</dbReference>
<dbReference type="Gene3D" id="3.30.450.330">
    <property type="match status" value="1"/>
</dbReference>
<keyword evidence="4" id="KW-0812">Transmembrane</keyword>
<evidence type="ECO:0000256" key="2">
    <source>
        <dbReference type="ARBA" id="ARBA00022645"/>
    </source>
</evidence>
<comment type="caution">
    <text evidence="7">The sequence shown here is derived from an EMBL/GenBank/DDBJ whole genome shotgun (WGS) entry which is preliminary data.</text>
</comment>
<evidence type="ECO:0000313" key="8">
    <source>
        <dbReference type="Proteomes" id="UP000078428"/>
    </source>
</evidence>
<organism evidence="7 8">
    <name type="scientific">Paramagnetospirillum marisnigri</name>
    <dbReference type="NCBI Taxonomy" id="1285242"/>
    <lineage>
        <taxon>Bacteria</taxon>
        <taxon>Pseudomonadati</taxon>
        <taxon>Pseudomonadota</taxon>
        <taxon>Alphaproteobacteria</taxon>
        <taxon>Rhodospirillales</taxon>
        <taxon>Magnetospirillaceae</taxon>
        <taxon>Paramagnetospirillum</taxon>
    </lineage>
</organism>
<dbReference type="SUPFAM" id="SSF56601">
    <property type="entry name" value="beta-lactamase/transpeptidase-like"/>
    <property type="match status" value="1"/>
</dbReference>
<keyword evidence="2" id="KW-0645">Protease</keyword>
<keyword evidence="4" id="KW-1133">Transmembrane helix</keyword>
<dbReference type="InterPro" id="IPR005311">
    <property type="entry name" value="PBP_dimer"/>
</dbReference>
<dbReference type="InterPro" id="IPR050515">
    <property type="entry name" value="Beta-lactam/transpept"/>
</dbReference>
<keyword evidence="2" id="KW-0378">Hydrolase</keyword>
<dbReference type="OrthoDB" id="9789078at2"/>
<dbReference type="Pfam" id="PF03717">
    <property type="entry name" value="PBP_dimer"/>
    <property type="match status" value="1"/>
</dbReference>
<dbReference type="GO" id="GO:0008658">
    <property type="term" value="F:penicillin binding"/>
    <property type="evidence" value="ECO:0007669"/>
    <property type="project" value="InterPro"/>
</dbReference>
<gene>
    <name evidence="7" type="ORF">A6A04_05775</name>
</gene>
<dbReference type="Gene3D" id="3.90.1310.10">
    <property type="entry name" value="Penicillin-binding protein 2a (Domain 2)"/>
    <property type="match status" value="1"/>
</dbReference>
<evidence type="ECO:0000256" key="3">
    <source>
        <dbReference type="ARBA" id="ARBA00023136"/>
    </source>
</evidence>
<feature type="domain" description="Penicillin-binding protein transpeptidase" evidence="5">
    <location>
        <begin position="252"/>
        <end position="534"/>
    </location>
</feature>
<dbReference type="Gene3D" id="3.40.710.10">
    <property type="entry name" value="DD-peptidase/beta-lactamase superfamily"/>
    <property type="match status" value="1"/>
</dbReference>
<dbReference type="AlphaFoldDB" id="A0A178MCT8"/>
<dbReference type="PANTHER" id="PTHR30627">
    <property type="entry name" value="PEPTIDOGLYCAN D,D-TRANSPEPTIDASE"/>
    <property type="match status" value="1"/>
</dbReference>
<sequence>MSLFQAKRHQPGFHAGDDLQAGAALRLDGVRMQAIETGRSRLVFTSLVFLLAFIGIALRMIDVSLFDTRPAKPTAAPSARSDGLEMERADISDRNGTLLASSLPTMSLFAEPEKLKAAKVDVEGAAAQLVAVLPDLDIEETIEKLSSARSFVYLKRNLTPRQQYDVNALGIPGLQFEKGERRIYPHGNLVSHVVGMTGVDNKGLAGIEKRFENAIRESREPLGLSIDIRVQTVVRNELARAVQEFSAVGATGMVMDVHTGEMLAMVSLPDFDPNDPPPPTDPSMFNRATKGAYEMGSTFKLFNTAMALDSGRINLNSSFDATKPLVFGGHTIHDDHAQNRWMTVPEILIHSSNIGSARMALDVGTEGQRAFMARIGMLAPPALELPEVGAPMVPSPWREINTITIAFGHGLSVTPLQLVSGVATLVNGGEYHPPTLLARAPDEKISGIRIIKPKTSDQMRSLMRMVVTEGTGKKADVPGYEVGGKTGTAEKAGHGGYRKKAVLSSFVAAFPMDAPRYAILIMIDEPQGTKETYGFITAGWTAAPVVSRVVAQIAPLMGLMPKTVVPAASPVAKSNVNTSGRSREVAAVE</sequence>
<evidence type="ECO:0000256" key="4">
    <source>
        <dbReference type="SAM" id="Phobius"/>
    </source>
</evidence>
<keyword evidence="2" id="KW-0121">Carboxypeptidase</keyword>
<protein>
    <submittedName>
        <fullName evidence="7">Penicillin-binding protein</fullName>
    </submittedName>
</protein>
<dbReference type="Gene3D" id="1.10.150.770">
    <property type="match status" value="1"/>
</dbReference>
<dbReference type="SUPFAM" id="SSF56519">
    <property type="entry name" value="Penicillin binding protein dimerisation domain"/>
    <property type="match status" value="1"/>
</dbReference>
<feature type="domain" description="Penicillin-binding protein dimerisation" evidence="6">
    <location>
        <begin position="87"/>
        <end position="201"/>
    </location>
</feature>
<evidence type="ECO:0000256" key="1">
    <source>
        <dbReference type="ARBA" id="ARBA00004370"/>
    </source>
</evidence>
<dbReference type="EMBL" id="LWQT01000088">
    <property type="protein sequence ID" value="OAN46620.1"/>
    <property type="molecule type" value="Genomic_DNA"/>
</dbReference>
<accession>A0A178MCT8</accession>
<feature type="transmembrane region" description="Helical" evidence="4">
    <location>
        <begin position="42"/>
        <end position="61"/>
    </location>
</feature>
<evidence type="ECO:0000313" key="7">
    <source>
        <dbReference type="EMBL" id="OAN46620.1"/>
    </source>
</evidence>
<comment type="subcellular location">
    <subcellularLocation>
        <location evidence="1">Membrane</location>
    </subcellularLocation>
</comment>
<dbReference type="InterPro" id="IPR012338">
    <property type="entry name" value="Beta-lactam/transpept-like"/>
</dbReference>
<dbReference type="InterPro" id="IPR036138">
    <property type="entry name" value="PBP_dimer_sf"/>
</dbReference>
<dbReference type="InterPro" id="IPR001460">
    <property type="entry name" value="PCN-bd_Tpept"/>
</dbReference>
<proteinExistence type="predicted"/>
<name>A0A178MCT8_9PROT</name>
<evidence type="ECO:0000259" key="5">
    <source>
        <dbReference type="Pfam" id="PF00905"/>
    </source>
</evidence>
<dbReference type="Proteomes" id="UP000078428">
    <property type="component" value="Unassembled WGS sequence"/>
</dbReference>
<dbReference type="GO" id="GO:0004180">
    <property type="term" value="F:carboxypeptidase activity"/>
    <property type="evidence" value="ECO:0007669"/>
    <property type="project" value="UniProtKB-KW"/>
</dbReference>
<dbReference type="GO" id="GO:0005886">
    <property type="term" value="C:plasma membrane"/>
    <property type="evidence" value="ECO:0007669"/>
    <property type="project" value="TreeGrafter"/>
</dbReference>